<feature type="domain" description="AB hydrolase-1" evidence="4">
    <location>
        <begin position="41"/>
        <end position="288"/>
    </location>
</feature>
<comment type="caution">
    <text evidence="5">The sequence shown here is derived from an EMBL/GenBank/DDBJ whole genome shotgun (WGS) entry which is preliminary data.</text>
</comment>
<dbReference type="EC" id="3.3.-.-" evidence="5"/>
<evidence type="ECO:0000256" key="3">
    <source>
        <dbReference type="SAM" id="Phobius"/>
    </source>
</evidence>
<dbReference type="InterPro" id="IPR000073">
    <property type="entry name" value="AB_hydrolase_1"/>
</dbReference>
<gene>
    <name evidence="5" type="ORF">SPHA_55168</name>
</gene>
<keyword evidence="3" id="KW-1133">Transmembrane helix</keyword>
<dbReference type="PANTHER" id="PTHR43329">
    <property type="entry name" value="EPOXIDE HYDROLASE"/>
    <property type="match status" value="1"/>
</dbReference>
<feature type="transmembrane region" description="Helical" evidence="3">
    <location>
        <begin position="553"/>
        <end position="573"/>
    </location>
</feature>
<evidence type="ECO:0000313" key="5">
    <source>
        <dbReference type="EMBL" id="CAE1302681.1"/>
    </source>
</evidence>
<dbReference type="Proteomes" id="UP000597762">
    <property type="component" value="Unassembled WGS sequence"/>
</dbReference>
<keyword evidence="3" id="KW-0812">Transmembrane</keyword>
<keyword evidence="3" id="KW-0472">Membrane</keyword>
<name>A0A812DJ33_ACAPH</name>
<feature type="transmembrane region" description="Helical" evidence="3">
    <location>
        <begin position="530"/>
        <end position="547"/>
    </location>
</feature>
<reference evidence="5" key="1">
    <citation type="submission" date="2021-01" db="EMBL/GenBank/DDBJ databases">
        <authorList>
            <person name="Li R."/>
            <person name="Bekaert M."/>
        </authorList>
    </citation>
    <scope>NUCLEOTIDE SEQUENCE</scope>
    <source>
        <strain evidence="5">Farmed</strain>
    </source>
</reference>
<feature type="domain" description="AB hydrolase-1" evidence="4">
    <location>
        <begin position="339"/>
        <end position="467"/>
    </location>
</feature>
<dbReference type="SUPFAM" id="SSF53474">
    <property type="entry name" value="alpha/beta-Hydrolases"/>
    <property type="match status" value="2"/>
</dbReference>
<dbReference type="Gene3D" id="3.40.50.1820">
    <property type="entry name" value="alpha/beta hydrolase"/>
    <property type="match status" value="2"/>
</dbReference>
<protein>
    <submittedName>
        <fullName evidence="5">EPHX4</fullName>
        <ecNumber evidence="5">3.3.-.-</ecNumber>
    </submittedName>
</protein>
<dbReference type="InterPro" id="IPR029058">
    <property type="entry name" value="AB_hydrolase_fold"/>
</dbReference>
<keyword evidence="6" id="KW-1185">Reference proteome</keyword>
<evidence type="ECO:0000256" key="2">
    <source>
        <dbReference type="ARBA" id="ARBA00038334"/>
    </source>
</evidence>
<dbReference type="InterPro" id="IPR000639">
    <property type="entry name" value="Epox_hydrolase-like"/>
</dbReference>
<evidence type="ECO:0000313" key="6">
    <source>
        <dbReference type="Proteomes" id="UP000597762"/>
    </source>
</evidence>
<dbReference type="OrthoDB" id="408373at2759"/>
<organism evidence="5 6">
    <name type="scientific">Acanthosepion pharaonis</name>
    <name type="common">Pharaoh cuttlefish</name>
    <name type="synonym">Sepia pharaonis</name>
    <dbReference type="NCBI Taxonomy" id="158019"/>
    <lineage>
        <taxon>Eukaryota</taxon>
        <taxon>Metazoa</taxon>
        <taxon>Spiralia</taxon>
        <taxon>Lophotrochozoa</taxon>
        <taxon>Mollusca</taxon>
        <taxon>Cephalopoda</taxon>
        <taxon>Coleoidea</taxon>
        <taxon>Decapodiformes</taxon>
        <taxon>Sepiida</taxon>
        <taxon>Sepiina</taxon>
        <taxon>Sepiidae</taxon>
        <taxon>Acanthosepion</taxon>
    </lineage>
</organism>
<feature type="transmembrane region" description="Helical" evidence="3">
    <location>
        <begin position="585"/>
        <end position="604"/>
    </location>
</feature>
<feature type="transmembrane region" description="Helical" evidence="3">
    <location>
        <begin position="610"/>
        <end position="631"/>
    </location>
</feature>
<keyword evidence="1 5" id="KW-0378">Hydrolase</keyword>
<dbReference type="EMBL" id="CAHIKZ030003651">
    <property type="protein sequence ID" value="CAE1302681.1"/>
    <property type="molecule type" value="Genomic_DNA"/>
</dbReference>
<evidence type="ECO:0000259" key="4">
    <source>
        <dbReference type="Pfam" id="PF00561"/>
    </source>
</evidence>
<dbReference type="PRINTS" id="PR00111">
    <property type="entry name" value="ABHYDROLASE"/>
</dbReference>
<dbReference type="GO" id="GO:0004301">
    <property type="term" value="F:epoxide hydrolase activity"/>
    <property type="evidence" value="ECO:0007669"/>
    <property type="project" value="UniProtKB-ARBA"/>
</dbReference>
<evidence type="ECO:0000256" key="1">
    <source>
        <dbReference type="ARBA" id="ARBA00022801"/>
    </source>
</evidence>
<sequence>MNRDKKPPPKKWTDHSLGTHGFLQLKEVKLHYVANGDEYKPLMLLLHGFPECWYSWRHQLKEFRKSYRVVAIDQRGYSLSDKPKGRRHYTKEKLSSDVAEVIEALGYNECVLVGHDWGAIIAWVTAERFPEKVSNLIIMNCPHPVVFQEHLFTNFSQVRKSWYIFYFQIPYLPEYVLAKNDFEALSNMFTSKAGVRKENMDPEDIEIYKYVFAQKGALTGAINYYRASVYEKPLQPPKDSLKMPVLIIWGSKDIYLEKEMADACGKFVSNLSVKYVDNATHFVQLDQPDVVNNLMWQFLNRDGKPPPKKWNDPTLGEHGFLQLKEIKLHYVASGDEDKPLMLFIHGLLDCWYTWRYQIREFSKNYRVVAINLRGYSLSDCPKEKSSYTLLKNSADVVEVIEALGYKDCTLVGYSYGAAIAMIAAFQCPEKVSKLVIFNTAVYPAYKKHMFNELADVRFMSPHLYAAVPYSAEFMLSFHDFTSFKYIFWTENGTYNTSAPFINMSLNLSLFILPLFLLFPIHLSSSSFSSFPYSSFLFLFFFFSLFIFPLPLFLLFSILSFLFSSSFFSFFLLFSIHLSSSSFSSFLYSSFLFLFFFFSLFIFPLPLFLLFSIHLSSFSSFLYSSFLFYFFIHPSSSSFSSCYYHHLQVSK</sequence>
<dbReference type="AlphaFoldDB" id="A0A812DJ33"/>
<dbReference type="PRINTS" id="PR00412">
    <property type="entry name" value="EPOXHYDRLASE"/>
</dbReference>
<comment type="similarity">
    <text evidence="2">Belongs to the AB hydrolase superfamily. Epoxide hydrolase family.</text>
</comment>
<feature type="transmembrane region" description="Helical" evidence="3">
    <location>
        <begin position="500"/>
        <end position="518"/>
    </location>
</feature>
<dbReference type="Pfam" id="PF00561">
    <property type="entry name" value="Abhydrolase_1"/>
    <property type="match status" value="2"/>
</dbReference>
<proteinExistence type="inferred from homology"/>
<accession>A0A812DJ33</accession>